<feature type="domain" description="Glycolipid transfer protein" evidence="2">
    <location>
        <begin position="82"/>
        <end position="224"/>
    </location>
</feature>
<evidence type="ECO:0000256" key="1">
    <source>
        <dbReference type="SAM" id="SignalP"/>
    </source>
</evidence>
<evidence type="ECO:0000313" key="4">
    <source>
        <dbReference type="Proteomes" id="UP001153069"/>
    </source>
</evidence>
<feature type="signal peptide" evidence="1">
    <location>
        <begin position="1"/>
        <end position="21"/>
    </location>
</feature>
<protein>
    <submittedName>
        <fullName evidence="3">Glycolipid transport</fullName>
    </submittedName>
</protein>
<dbReference type="Pfam" id="PF08718">
    <property type="entry name" value="GLTP"/>
    <property type="match status" value="1"/>
</dbReference>
<dbReference type="Proteomes" id="UP001153069">
    <property type="component" value="Unassembled WGS sequence"/>
</dbReference>
<evidence type="ECO:0000259" key="2">
    <source>
        <dbReference type="Pfam" id="PF08718"/>
    </source>
</evidence>
<sequence length="271" mass="30350">MRSYPLSTLLLVLLLASLADGTSFWSSIRGGGSVATRSRSPPLVIAEDQRRRATSNNEIVSTKLERVVKGFQKVVPRKDIHVGKLLAAFKQMQAFLQDTGMNQAANTLSTNIAKIEDSHRRAPAHERENLSALLRYEIDSGVHQSRGLAENSAAMGVVWLCRNLSYQRSMYQLMLEANKTPLEAAQLAFQKELRPHLHWTVANVLLAAIKSLTPANHSAFFSKIGGFPEKSYGPDEERATRRDVQRMIDLWQPILTHLGQVFHDLELQGRL</sequence>
<dbReference type="AlphaFoldDB" id="A0A9N8HWV0"/>
<dbReference type="PANTHER" id="PTHR10219">
    <property type="entry name" value="GLYCOLIPID TRANSFER PROTEIN-RELATED"/>
    <property type="match status" value="1"/>
</dbReference>
<evidence type="ECO:0000313" key="3">
    <source>
        <dbReference type="EMBL" id="CAB9525628.1"/>
    </source>
</evidence>
<dbReference type="OrthoDB" id="45931at2759"/>
<name>A0A9N8HWV0_9STRA</name>
<accession>A0A9N8HWV0</accession>
<gene>
    <name evidence="3" type="ORF">SEMRO_1703_G292300.1</name>
</gene>
<keyword evidence="4" id="KW-1185">Reference proteome</keyword>
<dbReference type="GO" id="GO:0016020">
    <property type="term" value="C:membrane"/>
    <property type="evidence" value="ECO:0007669"/>
    <property type="project" value="TreeGrafter"/>
</dbReference>
<dbReference type="GO" id="GO:0005829">
    <property type="term" value="C:cytosol"/>
    <property type="evidence" value="ECO:0007669"/>
    <property type="project" value="TreeGrafter"/>
</dbReference>
<dbReference type="InterPro" id="IPR014830">
    <property type="entry name" value="Glycolipid_transfer_prot_dom"/>
</dbReference>
<comment type="caution">
    <text evidence="3">The sequence shown here is derived from an EMBL/GenBank/DDBJ whole genome shotgun (WGS) entry which is preliminary data.</text>
</comment>
<dbReference type="SUPFAM" id="SSF110004">
    <property type="entry name" value="Glycolipid transfer protein, GLTP"/>
    <property type="match status" value="1"/>
</dbReference>
<reference evidence="3" key="1">
    <citation type="submission" date="2020-06" db="EMBL/GenBank/DDBJ databases">
        <authorList>
            <consortium name="Plant Systems Biology data submission"/>
        </authorList>
    </citation>
    <scope>NUCLEOTIDE SEQUENCE</scope>
    <source>
        <strain evidence="3">D6</strain>
    </source>
</reference>
<proteinExistence type="predicted"/>
<organism evidence="3 4">
    <name type="scientific">Seminavis robusta</name>
    <dbReference type="NCBI Taxonomy" id="568900"/>
    <lineage>
        <taxon>Eukaryota</taxon>
        <taxon>Sar</taxon>
        <taxon>Stramenopiles</taxon>
        <taxon>Ochrophyta</taxon>
        <taxon>Bacillariophyta</taxon>
        <taxon>Bacillariophyceae</taxon>
        <taxon>Bacillariophycidae</taxon>
        <taxon>Naviculales</taxon>
        <taxon>Naviculaceae</taxon>
        <taxon>Seminavis</taxon>
    </lineage>
</organism>
<dbReference type="Gene3D" id="1.10.3520.10">
    <property type="entry name" value="Glycolipid transfer protein"/>
    <property type="match status" value="1"/>
</dbReference>
<dbReference type="EMBL" id="CAICTM010001701">
    <property type="protein sequence ID" value="CAB9525628.1"/>
    <property type="molecule type" value="Genomic_DNA"/>
</dbReference>
<dbReference type="InterPro" id="IPR036497">
    <property type="entry name" value="GLTP_sf"/>
</dbReference>
<dbReference type="PANTHER" id="PTHR10219:SF43">
    <property type="entry name" value="GLYCOLIPID TRANSFER PROTEIN DOMAIN-CONTAINING PROTEIN"/>
    <property type="match status" value="1"/>
</dbReference>
<keyword evidence="1" id="KW-0732">Signal</keyword>
<feature type="chain" id="PRO_5040439520" evidence="1">
    <location>
        <begin position="22"/>
        <end position="271"/>
    </location>
</feature>
<dbReference type="GO" id="GO:1902388">
    <property type="term" value="F:ceramide 1-phosphate transfer activity"/>
    <property type="evidence" value="ECO:0007669"/>
    <property type="project" value="TreeGrafter"/>
</dbReference>
<dbReference type="GO" id="GO:1902387">
    <property type="term" value="F:ceramide 1-phosphate binding"/>
    <property type="evidence" value="ECO:0007669"/>
    <property type="project" value="TreeGrafter"/>
</dbReference>